<dbReference type="InterPro" id="IPR029058">
    <property type="entry name" value="AB_hydrolase_fold"/>
</dbReference>
<keyword evidence="2" id="KW-0378">Hydrolase</keyword>
<accession>A0A6C0U2V1</accession>
<name>A0A6C0U2V1_9GAMM</name>
<dbReference type="NCBIfam" id="TIGR03100">
    <property type="entry name" value="hydr1_PEP"/>
    <property type="match status" value="1"/>
</dbReference>
<keyword evidence="3" id="KW-1185">Reference proteome</keyword>
<dbReference type="Proteomes" id="UP000477680">
    <property type="component" value="Chromosome"/>
</dbReference>
<organism evidence="2 3">
    <name type="scientific">Kineobactrum salinum</name>
    <dbReference type="NCBI Taxonomy" id="2708301"/>
    <lineage>
        <taxon>Bacteria</taxon>
        <taxon>Pseudomonadati</taxon>
        <taxon>Pseudomonadota</taxon>
        <taxon>Gammaproteobacteria</taxon>
        <taxon>Cellvibrionales</taxon>
        <taxon>Halieaceae</taxon>
        <taxon>Kineobactrum</taxon>
    </lineage>
</organism>
<evidence type="ECO:0000313" key="2">
    <source>
        <dbReference type="EMBL" id="QIB64695.1"/>
    </source>
</evidence>
<dbReference type="Pfam" id="PF12146">
    <property type="entry name" value="Hydrolase_4"/>
    <property type="match status" value="1"/>
</dbReference>
<dbReference type="GO" id="GO:0052689">
    <property type="term" value="F:carboxylic ester hydrolase activity"/>
    <property type="evidence" value="ECO:0007669"/>
    <property type="project" value="TreeGrafter"/>
</dbReference>
<dbReference type="PANTHER" id="PTHR43265">
    <property type="entry name" value="ESTERASE ESTD"/>
    <property type="match status" value="1"/>
</dbReference>
<proteinExistence type="predicted"/>
<feature type="domain" description="Serine aminopeptidase S33" evidence="1">
    <location>
        <begin position="43"/>
        <end position="139"/>
    </location>
</feature>
<dbReference type="PANTHER" id="PTHR43265:SF1">
    <property type="entry name" value="ESTERASE ESTD"/>
    <property type="match status" value="1"/>
</dbReference>
<dbReference type="InterPro" id="IPR053145">
    <property type="entry name" value="AB_hydrolase_Est10"/>
</dbReference>
<sequence>MERFCEIALGEQQLAAIVHQPEPAAKVGVVLIVGGPQYRVGSHRQFVQLSRALAREGIASLRFDYRGMGDSEGEKQPFDDISADIRAACDTFCADTGIRRIVLWGLCDAASAAMIYASTDPRVEGLVLLNPWLHSDAAMGKTMVRHYYLKRLCSLDFWRKLLGGKVRVKAGLQDAKGFLHNSMAQAGEDKPGYQARMQAGIEQFHGKVCLILSGVDLTAREFEQQALGSGGWAAFERADCQIHRLPQADHTFSNSDFKRQVENISARFVQARADNCAVASGDPAYS</sequence>
<dbReference type="InterPro" id="IPR017531">
    <property type="entry name" value="Hydrolase-1_PEP"/>
</dbReference>
<dbReference type="InterPro" id="IPR022742">
    <property type="entry name" value="Hydrolase_4"/>
</dbReference>
<dbReference type="EMBL" id="CP048711">
    <property type="protein sequence ID" value="QIB64695.1"/>
    <property type="molecule type" value="Genomic_DNA"/>
</dbReference>
<dbReference type="AlphaFoldDB" id="A0A6C0U2V1"/>
<dbReference type="Gene3D" id="3.40.50.1820">
    <property type="entry name" value="alpha/beta hydrolase"/>
    <property type="match status" value="1"/>
</dbReference>
<dbReference type="KEGG" id="kim:G3T16_04120"/>
<gene>
    <name evidence="2" type="ORF">G3T16_04120</name>
</gene>
<dbReference type="SUPFAM" id="SSF53474">
    <property type="entry name" value="alpha/beta-Hydrolases"/>
    <property type="match status" value="1"/>
</dbReference>
<reference evidence="2 3" key="1">
    <citation type="submission" date="2020-02" db="EMBL/GenBank/DDBJ databases">
        <title>Genome sequencing for Kineobactrum sp. M2.</title>
        <authorList>
            <person name="Park S.-J."/>
        </authorList>
    </citation>
    <scope>NUCLEOTIDE SEQUENCE [LARGE SCALE GENOMIC DNA]</scope>
    <source>
        <strain evidence="2 3">M2</strain>
    </source>
</reference>
<protein>
    <submittedName>
        <fullName evidence="2">Hydrolase 1, exosortase A system-associated</fullName>
    </submittedName>
</protein>
<evidence type="ECO:0000313" key="3">
    <source>
        <dbReference type="Proteomes" id="UP000477680"/>
    </source>
</evidence>
<dbReference type="RefSeq" id="WP_163493945.1">
    <property type="nucleotide sequence ID" value="NZ_CP048711.1"/>
</dbReference>
<evidence type="ECO:0000259" key="1">
    <source>
        <dbReference type="Pfam" id="PF12146"/>
    </source>
</evidence>